<proteinExistence type="predicted"/>
<dbReference type="RefSeq" id="WP_331300711.1">
    <property type="nucleotide sequence ID" value="NZ_MLCA01000001.1"/>
</dbReference>
<reference evidence="1 2" key="1">
    <citation type="journal article" date="2012" name="Genet. Mol. Biol.">
        <title>Analysis of 16S rRNA and mxaF genes revealing insights into Methylobacterium niche-specific plant association.</title>
        <authorList>
            <person name="Dourado M.N."/>
            <person name="Andreote F.D."/>
            <person name="Dini-Andreote F."/>
            <person name="Conti R."/>
            <person name="Araujo J.M."/>
            <person name="Araujo W.L."/>
        </authorList>
    </citation>
    <scope>NUCLEOTIDE SEQUENCE [LARGE SCALE GENOMIC DNA]</scope>
    <source>
        <strain evidence="1 2">TC3-10</strain>
    </source>
</reference>
<comment type="caution">
    <text evidence="1">The sequence shown here is derived from an EMBL/GenBank/DDBJ whole genome shotgun (WGS) entry which is preliminary data.</text>
</comment>
<gene>
    <name evidence="1" type="ORF">MOTC310_02675</name>
</gene>
<evidence type="ECO:0000313" key="2">
    <source>
        <dbReference type="Proteomes" id="UP001355206"/>
    </source>
</evidence>
<keyword evidence="2" id="KW-1185">Reference proteome</keyword>
<sequence length="78" mass="8092">MTPTHIVTVGATGPYTVSLIRRDAKPQDGYHGPTVVALMVSKGDATSEAFAFEDSAEAPRHARFAGLAVLAALSEHGA</sequence>
<accession>A0ABU7THY3</accession>
<organism evidence="1 2">
    <name type="scientific">Methylobacterium oryzae</name>
    <dbReference type="NCBI Taxonomy" id="334852"/>
    <lineage>
        <taxon>Bacteria</taxon>
        <taxon>Pseudomonadati</taxon>
        <taxon>Pseudomonadota</taxon>
        <taxon>Alphaproteobacteria</taxon>
        <taxon>Hyphomicrobiales</taxon>
        <taxon>Methylobacteriaceae</taxon>
        <taxon>Methylobacterium</taxon>
    </lineage>
</organism>
<evidence type="ECO:0000313" key="1">
    <source>
        <dbReference type="EMBL" id="MEE7489434.1"/>
    </source>
</evidence>
<name>A0ABU7THY3_9HYPH</name>
<dbReference type="Proteomes" id="UP001355206">
    <property type="component" value="Unassembled WGS sequence"/>
</dbReference>
<dbReference type="EMBL" id="MLCA01000001">
    <property type="protein sequence ID" value="MEE7489434.1"/>
    <property type="molecule type" value="Genomic_DNA"/>
</dbReference>
<protein>
    <submittedName>
        <fullName evidence="1">Uncharacterized protein</fullName>
    </submittedName>
</protein>